<evidence type="ECO:0000313" key="1">
    <source>
        <dbReference type="EMBL" id="WTS18187.1"/>
    </source>
</evidence>
<name>A0AAU1ULS1_9ACTN</name>
<accession>A0AAU1ULS1</accession>
<reference evidence="1" key="1">
    <citation type="submission" date="2022-10" db="EMBL/GenBank/DDBJ databases">
        <title>The complete genomes of actinobacterial strains from the NBC collection.</title>
        <authorList>
            <person name="Joergensen T.S."/>
            <person name="Alvarez Arevalo M."/>
            <person name="Sterndorff E.B."/>
            <person name="Faurdal D."/>
            <person name="Vuksanovic O."/>
            <person name="Mourched A.-S."/>
            <person name="Charusanti P."/>
            <person name="Shaw S."/>
            <person name="Blin K."/>
            <person name="Weber T."/>
        </authorList>
    </citation>
    <scope>NUCLEOTIDE SEQUENCE</scope>
    <source>
        <strain evidence="1">NBC_00119</strain>
    </source>
</reference>
<proteinExistence type="predicted"/>
<protein>
    <submittedName>
        <fullName evidence="1">Uncharacterized protein</fullName>
    </submittedName>
</protein>
<dbReference type="EMBL" id="CP108195">
    <property type="protein sequence ID" value="WTS18187.1"/>
    <property type="molecule type" value="Genomic_DNA"/>
</dbReference>
<sequence length="41" mass="4297">MATDFPSDLLAARRDLDVEARMSPISAAKAPGELPDVVKAA</sequence>
<dbReference type="AlphaFoldDB" id="A0AAU1ULS1"/>
<gene>
    <name evidence="1" type="ORF">OHU69_48750</name>
</gene>
<organism evidence="1">
    <name type="scientific">Streptomyces sp. NBC_00119</name>
    <dbReference type="NCBI Taxonomy" id="2975659"/>
    <lineage>
        <taxon>Bacteria</taxon>
        <taxon>Bacillati</taxon>
        <taxon>Actinomycetota</taxon>
        <taxon>Actinomycetes</taxon>
        <taxon>Kitasatosporales</taxon>
        <taxon>Streptomycetaceae</taxon>
        <taxon>Streptomyces</taxon>
    </lineage>
</organism>